<accession>A0A0V0HJ34</accession>
<reference evidence="1" key="1">
    <citation type="submission" date="2015-12" db="EMBL/GenBank/DDBJ databases">
        <title>Gene expression during late stages of embryo sac development: a critical building block for successful pollen-pistil interactions.</title>
        <authorList>
            <person name="Liu Y."/>
            <person name="Joly V."/>
            <person name="Sabar M."/>
            <person name="Matton D.P."/>
        </authorList>
    </citation>
    <scope>NUCLEOTIDE SEQUENCE</scope>
</reference>
<organism evidence="1">
    <name type="scientific">Solanum chacoense</name>
    <name type="common">Chaco potato</name>
    <dbReference type="NCBI Taxonomy" id="4108"/>
    <lineage>
        <taxon>Eukaryota</taxon>
        <taxon>Viridiplantae</taxon>
        <taxon>Streptophyta</taxon>
        <taxon>Embryophyta</taxon>
        <taxon>Tracheophyta</taxon>
        <taxon>Spermatophyta</taxon>
        <taxon>Magnoliopsida</taxon>
        <taxon>eudicotyledons</taxon>
        <taxon>Gunneridae</taxon>
        <taxon>Pentapetalae</taxon>
        <taxon>asterids</taxon>
        <taxon>lamiids</taxon>
        <taxon>Solanales</taxon>
        <taxon>Solanaceae</taxon>
        <taxon>Solanoideae</taxon>
        <taxon>Solaneae</taxon>
        <taxon>Solanum</taxon>
    </lineage>
</organism>
<evidence type="ECO:0000313" key="1">
    <source>
        <dbReference type="EMBL" id="JAP20437.1"/>
    </source>
</evidence>
<dbReference type="AlphaFoldDB" id="A0A0V0HJ34"/>
<sequence>MFVCFFDKVFLMKNIILLRCSPAHDSQLLISKSVTNKPKFHDTAPNYSSLVTYQAIVKKSRAHAK</sequence>
<protein>
    <submittedName>
        <fullName evidence="1">Putative ovule protein</fullName>
    </submittedName>
</protein>
<dbReference type="EMBL" id="GEDG01018851">
    <property type="protein sequence ID" value="JAP20437.1"/>
    <property type="molecule type" value="Transcribed_RNA"/>
</dbReference>
<name>A0A0V0HJ34_SOLCH</name>
<proteinExistence type="predicted"/>